<dbReference type="RefSeq" id="WP_186995316.1">
    <property type="nucleotide sequence ID" value="NZ_JACOQG010000023.1"/>
</dbReference>
<sequence length="176" mass="20184">MNKELYDEAVRSNVLSKALISTLLESMNYSSISFINWTVEVLKVIRTRLERGDKIIDEVSGITYDLNSFHKFVKTNFSSYITSQVFDTPDKAEKVYFSLEKASPDGHAYNMIMADSSKNKTYKWISSLSERFSLVEMIATGIVYLKDIKTNTYQPFISGNGKYCRYDSENGQIIEL</sequence>
<proteinExistence type="predicted"/>
<dbReference type="Proteomes" id="UP000649826">
    <property type="component" value="Unassembled WGS sequence"/>
</dbReference>
<evidence type="ECO:0000313" key="2">
    <source>
        <dbReference type="Proteomes" id="UP000649826"/>
    </source>
</evidence>
<protein>
    <submittedName>
        <fullName evidence="1">Uncharacterized protein</fullName>
    </submittedName>
</protein>
<keyword evidence="2" id="KW-1185">Reference proteome</keyword>
<name>A0ABR7IKF0_9FIRM</name>
<accession>A0ABR7IKF0</accession>
<comment type="caution">
    <text evidence="1">The sequence shown here is derived from an EMBL/GenBank/DDBJ whole genome shotgun (WGS) entry which is preliminary data.</text>
</comment>
<gene>
    <name evidence="1" type="ORF">H8Z82_12715</name>
</gene>
<evidence type="ECO:0000313" key="1">
    <source>
        <dbReference type="EMBL" id="MBC5780495.1"/>
    </source>
</evidence>
<organism evidence="1 2">
    <name type="scientific">Blautia difficilis</name>
    <dbReference type="NCBI Taxonomy" id="2763027"/>
    <lineage>
        <taxon>Bacteria</taxon>
        <taxon>Bacillati</taxon>
        <taxon>Bacillota</taxon>
        <taxon>Clostridia</taxon>
        <taxon>Lachnospirales</taxon>
        <taxon>Lachnospiraceae</taxon>
        <taxon>Blautia</taxon>
    </lineage>
</organism>
<reference evidence="1 2" key="1">
    <citation type="submission" date="2020-08" db="EMBL/GenBank/DDBJ databases">
        <title>Genome public.</title>
        <authorList>
            <person name="Liu C."/>
            <person name="Sun Q."/>
        </authorList>
    </citation>
    <scope>NUCLEOTIDE SEQUENCE [LARGE SCALE GENOMIC DNA]</scope>
    <source>
        <strain evidence="1 2">M29</strain>
    </source>
</reference>
<dbReference type="EMBL" id="JACOQG010000023">
    <property type="protein sequence ID" value="MBC5780495.1"/>
    <property type="molecule type" value="Genomic_DNA"/>
</dbReference>